<dbReference type="PROSITE" id="PS50082">
    <property type="entry name" value="WD_REPEATS_2"/>
    <property type="match status" value="2"/>
</dbReference>
<accession>A0A5J5EUV8</accession>
<comment type="subcellular location">
    <subcellularLocation>
        <location evidence="1">Cytoplasm</location>
    </subcellularLocation>
</comment>
<gene>
    <name evidence="9" type="ORF">FN846DRAFT_985014</name>
</gene>
<dbReference type="SUPFAM" id="SSF50978">
    <property type="entry name" value="WD40 repeat-like"/>
    <property type="match status" value="2"/>
</dbReference>
<evidence type="ECO:0000313" key="10">
    <source>
        <dbReference type="Proteomes" id="UP000326924"/>
    </source>
</evidence>
<keyword evidence="4" id="KW-0819">tRNA processing</keyword>
<dbReference type="FunCoup" id="A0A5J5EUV8">
    <property type="interactions" value="604"/>
</dbReference>
<reference evidence="9 10" key="1">
    <citation type="submission" date="2019-09" db="EMBL/GenBank/DDBJ databases">
        <title>Draft genome of the ectomycorrhizal ascomycete Sphaerosporella brunnea.</title>
        <authorList>
            <consortium name="DOE Joint Genome Institute"/>
            <person name="Benucci G.M."/>
            <person name="Marozzi G."/>
            <person name="Antonielli L."/>
            <person name="Sanchez S."/>
            <person name="Marco P."/>
            <person name="Wang X."/>
            <person name="Falini L.B."/>
            <person name="Barry K."/>
            <person name="Haridas S."/>
            <person name="Lipzen A."/>
            <person name="Labutti K."/>
            <person name="Grigoriev I.V."/>
            <person name="Murat C."/>
            <person name="Martin F."/>
            <person name="Albertini E."/>
            <person name="Donnini D."/>
            <person name="Bonito G."/>
        </authorList>
    </citation>
    <scope>NUCLEOTIDE SEQUENCE [LARGE SCALE GENOMIC DNA]</scope>
    <source>
        <strain evidence="9 10">Sb_GMNB300</strain>
    </source>
</reference>
<evidence type="ECO:0000256" key="1">
    <source>
        <dbReference type="ARBA" id="ARBA00004496"/>
    </source>
</evidence>
<evidence type="ECO:0000256" key="4">
    <source>
        <dbReference type="ARBA" id="ARBA00022694"/>
    </source>
</evidence>
<dbReference type="InterPro" id="IPR019775">
    <property type="entry name" value="WD40_repeat_CS"/>
</dbReference>
<feature type="region of interest" description="Disordered" evidence="8">
    <location>
        <begin position="213"/>
        <end position="240"/>
    </location>
</feature>
<dbReference type="PANTHER" id="PTHR14344">
    <property type="entry name" value="WD REPEAT PROTEIN"/>
    <property type="match status" value="1"/>
</dbReference>
<dbReference type="InterPro" id="IPR001680">
    <property type="entry name" value="WD40_rpt"/>
</dbReference>
<keyword evidence="10" id="KW-1185">Reference proteome</keyword>
<dbReference type="InParanoid" id="A0A5J5EUV8"/>
<organism evidence="9 10">
    <name type="scientific">Sphaerosporella brunnea</name>
    <dbReference type="NCBI Taxonomy" id="1250544"/>
    <lineage>
        <taxon>Eukaryota</taxon>
        <taxon>Fungi</taxon>
        <taxon>Dikarya</taxon>
        <taxon>Ascomycota</taxon>
        <taxon>Pezizomycotina</taxon>
        <taxon>Pezizomycetes</taxon>
        <taxon>Pezizales</taxon>
        <taxon>Pyronemataceae</taxon>
        <taxon>Sphaerosporella</taxon>
    </lineage>
</organism>
<dbReference type="InterPro" id="IPR036322">
    <property type="entry name" value="WD40_repeat_dom_sf"/>
</dbReference>
<dbReference type="PROSITE" id="PS00678">
    <property type="entry name" value="WD_REPEATS_1"/>
    <property type="match status" value="1"/>
</dbReference>
<feature type="repeat" description="WD" evidence="7">
    <location>
        <begin position="44"/>
        <end position="85"/>
    </location>
</feature>
<evidence type="ECO:0000313" key="9">
    <source>
        <dbReference type="EMBL" id="KAA8903845.1"/>
    </source>
</evidence>
<dbReference type="SMART" id="SM00320">
    <property type="entry name" value="WD40"/>
    <property type="match status" value="8"/>
</dbReference>
<dbReference type="AlphaFoldDB" id="A0A5J5EUV8"/>
<evidence type="ECO:0000256" key="8">
    <source>
        <dbReference type="SAM" id="MobiDB-lite"/>
    </source>
</evidence>
<dbReference type="GO" id="GO:0030488">
    <property type="term" value="P:tRNA methylation"/>
    <property type="evidence" value="ECO:0007669"/>
    <property type="project" value="TreeGrafter"/>
</dbReference>
<dbReference type="PANTHER" id="PTHR14344:SF3">
    <property type="entry name" value="WD REPEAT-CONTAINING PROTEIN 6"/>
    <property type="match status" value="1"/>
</dbReference>
<dbReference type="GO" id="GO:0005737">
    <property type="term" value="C:cytoplasm"/>
    <property type="evidence" value="ECO:0007669"/>
    <property type="project" value="UniProtKB-SubCell"/>
</dbReference>
<feature type="repeat" description="WD" evidence="7">
    <location>
        <begin position="556"/>
        <end position="586"/>
    </location>
</feature>
<keyword evidence="5" id="KW-0677">Repeat</keyword>
<name>A0A5J5EUV8_9PEZI</name>
<dbReference type="EMBL" id="VXIS01000114">
    <property type="protein sequence ID" value="KAA8903845.1"/>
    <property type="molecule type" value="Genomic_DNA"/>
</dbReference>
<comment type="caution">
    <text evidence="9">The sequence shown here is derived from an EMBL/GenBank/DDBJ whole genome shotgun (WGS) entry which is preliminary data.</text>
</comment>
<keyword evidence="2" id="KW-0963">Cytoplasm</keyword>
<evidence type="ECO:0000256" key="3">
    <source>
        <dbReference type="ARBA" id="ARBA00022574"/>
    </source>
</evidence>
<comment type="similarity">
    <text evidence="6">Belongs to the WD repeat WDR6 family.</text>
</comment>
<dbReference type="Pfam" id="PF00400">
    <property type="entry name" value="WD40"/>
    <property type="match status" value="2"/>
</dbReference>
<proteinExistence type="inferred from homology"/>
<keyword evidence="3 7" id="KW-0853">WD repeat</keyword>
<dbReference type="OrthoDB" id="66881at2759"/>
<evidence type="ECO:0000256" key="6">
    <source>
        <dbReference type="ARBA" id="ARBA00038255"/>
    </source>
</evidence>
<dbReference type="PROSITE" id="PS50294">
    <property type="entry name" value="WD_REPEATS_REGION"/>
    <property type="match status" value="1"/>
</dbReference>
<dbReference type="Proteomes" id="UP000326924">
    <property type="component" value="Unassembled WGS sequence"/>
</dbReference>
<protein>
    <submittedName>
        <fullName evidence="9">WD40-repeat-containing domain protein</fullName>
    </submittedName>
</protein>
<evidence type="ECO:0000256" key="7">
    <source>
        <dbReference type="PROSITE-ProRule" id="PRU00221"/>
    </source>
</evidence>
<feature type="compositionally biased region" description="Basic and acidic residues" evidence="8">
    <location>
        <begin position="227"/>
        <end position="236"/>
    </location>
</feature>
<dbReference type="InterPro" id="IPR015943">
    <property type="entry name" value="WD40/YVTN_repeat-like_dom_sf"/>
</dbReference>
<dbReference type="InterPro" id="IPR051973">
    <property type="entry name" value="tRNA_Anticodon_Mtase-Reg"/>
</dbReference>
<evidence type="ECO:0000256" key="5">
    <source>
        <dbReference type="ARBA" id="ARBA00022737"/>
    </source>
</evidence>
<evidence type="ECO:0000256" key="2">
    <source>
        <dbReference type="ARBA" id="ARBA00022490"/>
    </source>
</evidence>
<dbReference type="Gene3D" id="2.130.10.10">
    <property type="entry name" value="YVTN repeat-like/Quinoprotein amine dehydrogenase"/>
    <property type="match status" value="4"/>
</dbReference>
<sequence>MLYAADVYVSDSGEVTVAAGTVFGEIIVWTWRRGAEGGRIVKRLRGHEGSVFAVRFDPGARWIASCSDDRTVRVWDLVSTDAEAEAAERAITGFDEVKGEAKGGRGCVAMGWGHQARPWGVRFLPEENGEVRLASISEDLTARFWGFVPKIGETTLMETKNSWMLHQGKSIWAFALDFERKIMATGGNDGRVGILDYSDDAEIHEEWALEDVVPPTPIPTDDEAERSEESKQATEKVKRKKKKVKPNAFRGYAVVDRERFVATTVYGQIMLYNIPAKTWRLLGTWESLKNWSIVSGWQGTGIVAVGDNEGKLGILDINNGCDWWLDAGGRGKVAELFVGDTAGVLTTSVAAPSFTIHSIRLQDGDAAPIRHTLSLISPAPQNFSPTSALITKRQVILGSRTGDVAIYSLPAPDSPTQEITATSYHPALYGTDTITSLHLSPTAPETLLTTSFSGVYTTHTLPSLSATNITKPGNVTVITGLFFSPTNELHIFGFRGTKFIVHNTCTAADTLSIDCGGAHRSWKFSPDTATPWLVWLQAGKVHLHRSFYPRRTVLKHGAHGREIKTAAYAPSTRLLATGAEDTTIRITPISASGALRENAAVTVKKHTTGVLRLVWSADGARLFSSGGLEELFVFRVRPGPVIGVVLESTLPVPPSEAETRICGLDVRSHEGGYLLATAMSDGLVKMWAYHPTAEKQWRLVAQTVYGTCCVLQARFIDARAVVVAATDGHIAIYQLHPSMGELQQQHRHRVHQSGIKALCITAPPSSGAEEITILTGGDDCALAATTFLYARGAWHMTLCRDVQSAHAAAVIDVVPITGGGAVTVGVDQRVGVWSAELERRGGVHSLVADPGAAVRVGLEGGREGVVVVGVGIESWRVDEI</sequence>